<organism evidence="2 3">
    <name type="scientific">Ranatra chinensis</name>
    <dbReference type="NCBI Taxonomy" id="642074"/>
    <lineage>
        <taxon>Eukaryota</taxon>
        <taxon>Metazoa</taxon>
        <taxon>Ecdysozoa</taxon>
        <taxon>Arthropoda</taxon>
        <taxon>Hexapoda</taxon>
        <taxon>Insecta</taxon>
        <taxon>Pterygota</taxon>
        <taxon>Neoptera</taxon>
        <taxon>Paraneoptera</taxon>
        <taxon>Hemiptera</taxon>
        <taxon>Heteroptera</taxon>
        <taxon>Panheteroptera</taxon>
        <taxon>Nepomorpha</taxon>
        <taxon>Nepidae</taxon>
        <taxon>Ranatrinae</taxon>
        <taxon>Ranatra</taxon>
    </lineage>
</organism>
<sequence>MANNRMTCLAWQRPGLGQPTGREAKAGPLRSSCSDILLIRVAVLFRRITGHHPGRDTPALDGWHTPRPGRHGPLAAPGCGTRAPFNAQTDAGIRASPSSQSLTRKRANGHVWTNGPDGRQLEMLVGAATLDINNTEKLFYRWYIHNESDLHHREIVDTNMPSRAEKDKEDNQPQACVRGSFDTIRSCVVQPHGEDDSRKGPVGSTDRMILAFEEQHKEI</sequence>
<evidence type="ECO:0000256" key="1">
    <source>
        <dbReference type="SAM" id="MobiDB-lite"/>
    </source>
</evidence>
<reference evidence="2 3" key="1">
    <citation type="submission" date="2024-07" db="EMBL/GenBank/DDBJ databases">
        <title>Chromosome-level genome assembly of the water stick insect Ranatra chinensis (Heteroptera: Nepidae).</title>
        <authorList>
            <person name="Liu X."/>
        </authorList>
    </citation>
    <scope>NUCLEOTIDE SEQUENCE [LARGE SCALE GENOMIC DNA]</scope>
    <source>
        <strain evidence="2">Cailab_2021Rc</strain>
        <tissue evidence="2">Muscle</tissue>
    </source>
</reference>
<dbReference type="Proteomes" id="UP001558652">
    <property type="component" value="Unassembled WGS sequence"/>
</dbReference>
<evidence type="ECO:0000313" key="2">
    <source>
        <dbReference type="EMBL" id="KAL1117450.1"/>
    </source>
</evidence>
<evidence type="ECO:0000313" key="3">
    <source>
        <dbReference type="Proteomes" id="UP001558652"/>
    </source>
</evidence>
<dbReference type="AlphaFoldDB" id="A0ABD0Y384"/>
<comment type="caution">
    <text evidence="2">The sequence shown here is derived from an EMBL/GenBank/DDBJ whole genome shotgun (WGS) entry which is preliminary data.</text>
</comment>
<proteinExistence type="predicted"/>
<dbReference type="EMBL" id="JBFDAA010000016">
    <property type="protein sequence ID" value="KAL1117450.1"/>
    <property type="molecule type" value="Genomic_DNA"/>
</dbReference>
<feature type="region of interest" description="Disordered" evidence="1">
    <location>
        <begin position="91"/>
        <end position="114"/>
    </location>
</feature>
<name>A0ABD0Y384_9HEMI</name>
<gene>
    <name evidence="2" type="ORF">AAG570_004776</name>
</gene>
<feature type="region of interest" description="Disordered" evidence="1">
    <location>
        <begin position="189"/>
        <end position="208"/>
    </location>
</feature>
<keyword evidence="3" id="KW-1185">Reference proteome</keyword>
<protein>
    <submittedName>
        <fullName evidence="2">Uncharacterized protein</fullName>
    </submittedName>
</protein>
<accession>A0ABD0Y384</accession>